<name>A0A933L263_9HYPH</name>
<dbReference type="Proteomes" id="UP000782610">
    <property type="component" value="Unassembled WGS sequence"/>
</dbReference>
<evidence type="ECO:0008006" key="3">
    <source>
        <dbReference type="Google" id="ProtNLM"/>
    </source>
</evidence>
<organism evidence="1 2">
    <name type="scientific">Devosia nanyangense</name>
    <dbReference type="NCBI Taxonomy" id="1228055"/>
    <lineage>
        <taxon>Bacteria</taxon>
        <taxon>Pseudomonadati</taxon>
        <taxon>Pseudomonadota</taxon>
        <taxon>Alphaproteobacteria</taxon>
        <taxon>Hyphomicrobiales</taxon>
        <taxon>Devosiaceae</taxon>
        <taxon>Devosia</taxon>
    </lineage>
</organism>
<gene>
    <name evidence="1" type="ORF">HY834_03935</name>
</gene>
<evidence type="ECO:0000313" key="2">
    <source>
        <dbReference type="Proteomes" id="UP000782610"/>
    </source>
</evidence>
<protein>
    <recommendedName>
        <fullName evidence="3">BrnA antitoxin of type II toxin-antitoxin system</fullName>
    </recommendedName>
</protein>
<evidence type="ECO:0000313" key="1">
    <source>
        <dbReference type="EMBL" id="MBI4920875.1"/>
    </source>
</evidence>
<accession>A0A933L263</accession>
<comment type="caution">
    <text evidence="1">The sequence shown here is derived from an EMBL/GenBank/DDBJ whole genome shotgun (WGS) entry which is preliminary data.</text>
</comment>
<dbReference type="AlphaFoldDB" id="A0A933L263"/>
<proteinExistence type="predicted"/>
<dbReference type="EMBL" id="JACRAF010000015">
    <property type="protein sequence ID" value="MBI4920875.1"/>
    <property type="molecule type" value="Genomic_DNA"/>
</dbReference>
<sequence length="98" mass="11189">MPAEIVAAMERGQRQRLAALVNLPDEEIDFSDIPAADEKFLQQAIRPSVYPPVPLDAKVVEWFMKRSGNRMSLMFDVNRVLQDYIKTQDRKAARKKAG</sequence>
<reference evidence="1" key="1">
    <citation type="submission" date="2020-07" db="EMBL/GenBank/DDBJ databases">
        <title>Huge and variable diversity of episymbiotic CPR bacteria and DPANN archaea in groundwater ecosystems.</title>
        <authorList>
            <person name="He C.Y."/>
            <person name="Keren R."/>
            <person name="Whittaker M."/>
            <person name="Farag I.F."/>
            <person name="Doudna J."/>
            <person name="Cate J.H.D."/>
            <person name="Banfield J.F."/>
        </authorList>
    </citation>
    <scope>NUCLEOTIDE SEQUENCE</scope>
    <source>
        <strain evidence="1">NC_groundwater_1586_Pr3_B-0.1um_66_15</strain>
    </source>
</reference>